<evidence type="ECO:0000313" key="6">
    <source>
        <dbReference type="EMBL" id="GFU34768.1"/>
    </source>
</evidence>
<proteinExistence type="predicted"/>
<dbReference type="SUPFAM" id="SSF48726">
    <property type="entry name" value="Immunoglobulin"/>
    <property type="match status" value="3"/>
</dbReference>
<dbReference type="InterPro" id="IPR003599">
    <property type="entry name" value="Ig_sub"/>
</dbReference>
<comment type="caution">
    <text evidence="6">The sequence shown here is derived from an EMBL/GenBank/DDBJ whole genome shotgun (WGS) entry which is preliminary data.</text>
</comment>
<dbReference type="GO" id="GO:0007156">
    <property type="term" value="P:homophilic cell adhesion via plasma membrane adhesion molecules"/>
    <property type="evidence" value="ECO:0007669"/>
    <property type="project" value="TreeGrafter"/>
</dbReference>
<evidence type="ECO:0000256" key="2">
    <source>
        <dbReference type="ARBA" id="ARBA00023157"/>
    </source>
</evidence>
<dbReference type="SMART" id="SM00408">
    <property type="entry name" value="IGc2"/>
    <property type="match status" value="3"/>
</dbReference>
<reference evidence="6" key="1">
    <citation type="submission" date="2020-08" db="EMBL/GenBank/DDBJ databases">
        <title>Multicomponent nature underlies the extraordinary mechanical properties of spider dragline silk.</title>
        <authorList>
            <person name="Kono N."/>
            <person name="Nakamura H."/>
            <person name="Mori M."/>
            <person name="Yoshida Y."/>
            <person name="Ohtoshi R."/>
            <person name="Malay A.D."/>
            <person name="Moran D.A.P."/>
            <person name="Tomita M."/>
            <person name="Numata K."/>
            <person name="Arakawa K."/>
        </authorList>
    </citation>
    <scope>NUCLEOTIDE SEQUENCE</scope>
</reference>
<dbReference type="InterPro" id="IPR036179">
    <property type="entry name" value="Ig-like_dom_sf"/>
</dbReference>
<dbReference type="PANTHER" id="PTHR45080:SF8">
    <property type="entry name" value="IG-LIKE DOMAIN-CONTAINING PROTEIN"/>
    <property type="match status" value="1"/>
</dbReference>
<feature type="domain" description="Ig-like" evidence="5">
    <location>
        <begin position="24"/>
        <end position="114"/>
    </location>
</feature>
<accession>A0A8X6UR87</accession>
<keyword evidence="2" id="KW-1015">Disulfide bond</keyword>
<dbReference type="InterPro" id="IPR013783">
    <property type="entry name" value="Ig-like_fold"/>
</dbReference>
<dbReference type="GO" id="GO:0008046">
    <property type="term" value="F:axon guidance receptor activity"/>
    <property type="evidence" value="ECO:0007669"/>
    <property type="project" value="TreeGrafter"/>
</dbReference>
<dbReference type="OrthoDB" id="6431668at2759"/>
<dbReference type="EMBL" id="BMAW01130356">
    <property type="protein sequence ID" value="GFU34768.1"/>
    <property type="molecule type" value="Genomic_DNA"/>
</dbReference>
<dbReference type="GO" id="GO:0030424">
    <property type="term" value="C:axon"/>
    <property type="evidence" value="ECO:0007669"/>
    <property type="project" value="TreeGrafter"/>
</dbReference>
<dbReference type="InterPro" id="IPR050958">
    <property type="entry name" value="Cell_Adh-Cytoskel_Orgn"/>
</dbReference>
<dbReference type="PANTHER" id="PTHR45080">
    <property type="entry name" value="CONTACTIN 5"/>
    <property type="match status" value="1"/>
</dbReference>
<dbReference type="GO" id="GO:0005886">
    <property type="term" value="C:plasma membrane"/>
    <property type="evidence" value="ECO:0007669"/>
    <property type="project" value="TreeGrafter"/>
</dbReference>
<keyword evidence="7" id="KW-1185">Reference proteome</keyword>
<evidence type="ECO:0000256" key="4">
    <source>
        <dbReference type="SAM" id="SignalP"/>
    </source>
</evidence>
<dbReference type="AlphaFoldDB" id="A0A8X6UR87"/>
<feature type="chain" id="PRO_5036499380" evidence="4">
    <location>
        <begin position="20"/>
        <end position="315"/>
    </location>
</feature>
<dbReference type="Proteomes" id="UP000887013">
    <property type="component" value="Unassembled WGS sequence"/>
</dbReference>
<name>A0A8X6UR87_NEPPI</name>
<feature type="signal peptide" evidence="4">
    <location>
        <begin position="1"/>
        <end position="19"/>
    </location>
</feature>
<evidence type="ECO:0000259" key="5">
    <source>
        <dbReference type="PROSITE" id="PS50835"/>
    </source>
</evidence>
<dbReference type="SMART" id="SM00409">
    <property type="entry name" value="IG"/>
    <property type="match status" value="3"/>
</dbReference>
<keyword evidence="1 4" id="KW-0732">Signal</keyword>
<protein>
    <submittedName>
        <fullName evidence="6">Titin</fullName>
    </submittedName>
</protein>
<sequence>MAVLLNIAMLFPFIVKSAAESGVPKINPFHFSGELDVGMRASVQCAVIYGDPPFEFSWFKDGHKLIDNRGVSTRNIDDFTSNLVISKVEADSNGNYTCRASNSKGFDEKFATLSVKDDGTPKITPFHFPGELTVGMRTSVLCAVIYGHPPFDFTWLKDGHKLSEARSTSVKNIDDFTSNLVISKVDADSNGNYTCRASNSKGLDEKSALLSVKELGNPKINPFHFSGELDVGMRASVHCAVIYGDVPFEFMWFKDGQPLIDTRGISFRKTDEYNSNLVISKVDADSNGNYTCRVTNLKGSDEKSAVLSVKGILYE</sequence>
<evidence type="ECO:0000256" key="1">
    <source>
        <dbReference type="ARBA" id="ARBA00022729"/>
    </source>
</evidence>
<dbReference type="GO" id="GO:0043025">
    <property type="term" value="C:neuronal cell body"/>
    <property type="evidence" value="ECO:0007669"/>
    <property type="project" value="TreeGrafter"/>
</dbReference>
<dbReference type="FunFam" id="2.60.40.10:FF:000333">
    <property type="entry name" value="Down syndrome cell adhesion molecule"/>
    <property type="match status" value="3"/>
</dbReference>
<dbReference type="InterPro" id="IPR013098">
    <property type="entry name" value="Ig_I-set"/>
</dbReference>
<dbReference type="GO" id="GO:0050808">
    <property type="term" value="P:synapse organization"/>
    <property type="evidence" value="ECO:0007669"/>
    <property type="project" value="TreeGrafter"/>
</dbReference>
<dbReference type="InterPro" id="IPR003598">
    <property type="entry name" value="Ig_sub2"/>
</dbReference>
<keyword evidence="3" id="KW-0393">Immunoglobulin domain</keyword>
<feature type="domain" description="Ig-like" evidence="5">
    <location>
        <begin position="121"/>
        <end position="211"/>
    </location>
</feature>
<dbReference type="Gene3D" id="2.60.40.10">
    <property type="entry name" value="Immunoglobulins"/>
    <property type="match status" value="3"/>
</dbReference>
<feature type="domain" description="Ig-like" evidence="5">
    <location>
        <begin position="218"/>
        <end position="308"/>
    </location>
</feature>
<evidence type="ECO:0000313" key="7">
    <source>
        <dbReference type="Proteomes" id="UP000887013"/>
    </source>
</evidence>
<dbReference type="InterPro" id="IPR007110">
    <property type="entry name" value="Ig-like_dom"/>
</dbReference>
<dbReference type="PROSITE" id="PS50835">
    <property type="entry name" value="IG_LIKE"/>
    <property type="match status" value="3"/>
</dbReference>
<dbReference type="Pfam" id="PF07679">
    <property type="entry name" value="I-set"/>
    <property type="match status" value="3"/>
</dbReference>
<gene>
    <name evidence="6" type="primary">TTN</name>
    <name evidence="6" type="ORF">NPIL_546581</name>
</gene>
<organism evidence="6 7">
    <name type="scientific">Nephila pilipes</name>
    <name type="common">Giant wood spider</name>
    <name type="synonym">Nephila maculata</name>
    <dbReference type="NCBI Taxonomy" id="299642"/>
    <lineage>
        <taxon>Eukaryota</taxon>
        <taxon>Metazoa</taxon>
        <taxon>Ecdysozoa</taxon>
        <taxon>Arthropoda</taxon>
        <taxon>Chelicerata</taxon>
        <taxon>Arachnida</taxon>
        <taxon>Araneae</taxon>
        <taxon>Araneomorphae</taxon>
        <taxon>Entelegynae</taxon>
        <taxon>Araneoidea</taxon>
        <taxon>Nephilidae</taxon>
        <taxon>Nephila</taxon>
    </lineage>
</organism>
<evidence type="ECO:0000256" key="3">
    <source>
        <dbReference type="ARBA" id="ARBA00023319"/>
    </source>
</evidence>